<keyword evidence="6" id="KW-0496">Mitochondrion</keyword>
<dbReference type="Proteomes" id="UP000694865">
    <property type="component" value="Unplaced"/>
</dbReference>
<dbReference type="RefSeq" id="XP_006821201.1">
    <property type="nucleotide sequence ID" value="XM_006821138.1"/>
</dbReference>
<feature type="region of interest" description="Disordered" evidence="8">
    <location>
        <begin position="297"/>
        <end position="319"/>
    </location>
</feature>
<evidence type="ECO:0000256" key="2">
    <source>
        <dbReference type="ARBA" id="ARBA00022723"/>
    </source>
</evidence>
<protein>
    <submittedName>
        <fullName evidence="10">Methyltransferase-like protein 17, mitochondrial-like</fullName>
    </submittedName>
</protein>
<dbReference type="PANTHER" id="PTHR13184:SF5">
    <property type="entry name" value="METHYLTRANSFERASE-LIKE PROTEIN 17, MITOCHONDRIAL"/>
    <property type="match status" value="1"/>
</dbReference>
<evidence type="ECO:0000256" key="1">
    <source>
        <dbReference type="ARBA" id="ARBA00004173"/>
    </source>
</evidence>
<dbReference type="PANTHER" id="PTHR13184">
    <property type="entry name" value="37S RIBOSOMAL PROTEIN S22"/>
    <property type="match status" value="1"/>
</dbReference>
<evidence type="ECO:0000256" key="4">
    <source>
        <dbReference type="ARBA" id="ARBA00023004"/>
    </source>
</evidence>
<evidence type="ECO:0000256" key="8">
    <source>
        <dbReference type="SAM" id="MobiDB-lite"/>
    </source>
</evidence>
<sequence length="319" mass="36991">AANSIWGKSLREYFCVDISADMNDLAAVLLRDGKQDGRPCMKGVFFRQFLPVSPMNKFDVIISSYSLMDLPSVQERINTLRTLWIKTEHFLVVIENGTNEGYKTVLEARDLILHGENYLKTNRRIRKLDAEQDEDELNKESEQYSSNVDMKREFDKAVSMSMKMNDNWPVGHVYSPCSHDLPCPRLNDGTDTPCNYLQEYHPLKLSQMPKQVQKENFSYVVLRKGQRSKGCNEWPRLIRPVLVKSKHIHCHMCCHDGRIHHTVLTASKHGKDLYYCARYSKWGDQLPLSILAETMNKSTQENDSTQHKQCTEPTTEEDW</sequence>
<dbReference type="InterPro" id="IPR052571">
    <property type="entry name" value="Mt_RNA_Methyltransferase"/>
</dbReference>
<proteinExistence type="predicted"/>
<organism evidence="9 10">
    <name type="scientific">Saccoglossus kowalevskii</name>
    <name type="common">Acorn worm</name>
    <dbReference type="NCBI Taxonomy" id="10224"/>
    <lineage>
        <taxon>Eukaryota</taxon>
        <taxon>Metazoa</taxon>
        <taxon>Hemichordata</taxon>
        <taxon>Enteropneusta</taxon>
        <taxon>Harrimaniidae</taxon>
        <taxon>Saccoglossus</taxon>
    </lineage>
</organism>
<name>A0ABM0MMG0_SACKO</name>
<evidence type="ECO:0000313" key="10">
    <source>
        <dbReference type="RefSeq" id="XP_006821201.1"/>
    </source>
</evidence>
<evidence type="ECO:0000256" key="5">
    <source>
        <dbReference type="ARBA" id="ARBA00023014"/>
    </source>
</evidence>
<evidence type="ECO:0000256" key="7">
    <source>
        <dbReference type="ARBA" id="ARBA00045681"/>
    </source>
</evidence>
<feature type="non-terminal residue" evidence="10">
    <location>
        <position position="1"/>
    </location>
</feature>
<comment type="subcellular location">
    <subcellularLocation>
        <location evidence="1">Mitochondrion</location>
    </subcellularLocation>
</comment>
<keyword evidence="4" id="KW-0408">Iron</keyword>
<dbReference type="InterPro" id="IPR015324">
    <property type="entry name" value="Ribosomal_Rsm22-like"/>
</dbReference>
<keyword evidence="2" id="KW-0479">Metal-binding</keyword>
<comment type="function">
    <text evidence="7">Mitochondrial ribosome (mitoribosome) assembly factor. Binds at the interface of the head and body domains of the mitochondrial small ribosomal subunit (mt-SSU), occluding the mRNA channel and preventing compaction of the head domain towards the body. Probable inactive methyltransferase: retains the characteristic folding and ability to bind S-adenosyl-L-methionine, but it probably lost its methyltransferase activity.</text>
</comment>
<evidence type="ECO:0000256" key="3">
    <source>
        <dbReference type="ARBA" id="ARBA00022946"/>
    </source>
</evidence>
<evidence type="ECO:0000256" key="6">
    <source>
        <dbReference type="ARBA" id="ARBA00023128"/>
    </source>
</evidence>
<accession>A0ABM0MMG0</accession>
<evidence type="ECO:0000313" key="9">
    <source>
        <dbReference type="Proteomes" id="UP000694865"/>
    </source>
</evidence>
<keyword evidence="9" id="KW-1185">Reference proteome</keyword>
<keyword evidence="5" id="KW-0411">Iron-sulfur</keyword>
<dbReference type="GeneID" id="102800556"/>
<dbReference type="Pfam" id="PF09243">
    <property type="entry name" value="Rsm22"/>
    <property type="match status" value="2"/>
</dbReference>
<gene>
    <name evidence="10" type="primary">LOC102800556</name>
</gene>
<reference evidence="10" key="1">
    <citation type="submission" date="2025-08" db="UniProtKB">
        <authorList>
            <consortium name="RefSeq"/>
        </authorList>
    </citation>
    <scope>IDENTIFICATION</scope>
    <source>
        <tissue evidence="10">Testes</tissue>
    </source>
</reference>
<keyword evidence="3" id="KW-0809">Transit peptide</keyword>